<evidence type="ECO:0000313" key="2">
    <source>
        <dbReference type="EMBL" id="CAA9429232.1"/>
    </source>
</evidence>
<feature type="compositionally biased region" description="Basic residues" evidence="1">
    <location>
        <begin position="225"/>
        <end position="234"/>
    </location>
</feature>
<proteinExistence type="predicted"/>
<gene>
    <name evidence="2" type="ORF">AVDCRST_MAG64-3360</name>
</gene>
<feature type="compositionally biased region" description="Basic residues" evidence="1">
    <location>
        <begin position="192"/>
        <end position="201"/>
    </location>
</feature>
<accession>A0A6J4Q632</accession>
<dbReference type="AlphaFoldDB" id="A0A6J4Q632"/>
<organism evidence="2">
    <name type="scientific">uncultured Phycisphaerae bacterium</name>
    <dbReference type="NCBI Taxonomy" id="904963"/>
    <lineage>
        <taxon>Bacteria</taxon>
        <taxon>Pseudomonadati</taxon>
        <taxon>Planctomycetota</taxon>
        <taxon>Phycisphaerae</taxon>
        <taxon>environmental samples</taxon>
    </lineage>
</organism>
<feature type="compositionally biased region" description="Low complexity" evidence="1">
    <location>
        <begin position="350"/>
        <end position="359"/>
    </location>
</feature>
<feature type="compositionally biased region" description="Basic residues" evidence="1">
    <location>
        <begin position="324"/>
        <end position="349"/>
    </location>
</feature>
<feature type="compositionally biased region" description="Basic residues" evidence="1">
    <location>
        <begin position="1"/>
        <end position="19"/>
    </location>
</feature>
<feature type="compositionally biased region" description="Low complexity" evidence="1">
    <location>
        <begin position="62"/>
        <end position="75"/>
    </location>
</feature>
<feature type="non-terminal residue" evidence="2">
    <location>
        <position position="1"/>
    </location>
</feature>
<sequence>ARVRHRPPAQRGVGAHRHPQPPPARALRLGRGLLDRQRRAPGPPGDRGARPAAQGTQAQGRRVAGGPPEVPAVEPRPARHRRLRGDGAGRRLGLRGRLAVRQQGRAARPAAALRRAVQRVARRGAAARRAAHRDDGRRPPAVPDPPPRQPRAPRERARRHRGAQARAQGVHHGDAARRRCSRTEAGGQARPRGQRRGRHVPAQRASAPRAAVPGHRGGEPDPRRDRRHRPRLRARPREGGLRHAGVDAPQRRHRPPAEGHPGTRPARPHDPRDHRQPREQPGREPDRQGPSRGDPRALRALDVRGAGRRRRRRAAQGQPGAAVRPRRERRRVRALRGRLRVVRARRRAHPPAGGQRAAV</sequence>
<feature type="non-terminal residue" evidence="2">
    <location>
        <position position="359"/>
    </location>
</feature>
<feature type="compositionally biased region" description="Basic residues" evidence="1">
    <location>
        <begin position="116"/>
        <end position="131"/>
    </location>
</feature>
<reference evidence="2" key="1">
    <citation type="submission" date="2020-02" db="EMBL/GenBank/DDBJ databases">
        <authorList>
            <person name="Meier V. D."/>
        </authorList>
    </citation>
    <scope>NUCLEOTIDE SEQUENCE</scope>
    <source>
        <strain evidence="2">AVDCRST_MAG64</strain>
    </source>
</reference>
<feature type="region of interest" description="Disordered" evidence="1">
    <location>
        <begin position="1"/>
        <end position="359"/>
    </location>
</feature>
<name>A0A6J4Q632_9BACT</name>
<feature type="compositionally biased region" description="Low complexity" evidence="1">
    <location>
        <begin position="95"/>
        <end position="115"/>
    </location>
</feature>
<evidence type="ECO:0000256" key="1">
    <source>
        <dbReference type="SAM" id="MobiDB-lite"/>
    </source>
</evidence>
<protein>
    <submittedName>
        <fullName evidence="2">Uncharacterized protein</fullName>
    </submittedName>
</protein>
<feature type="compositionally biased region" description="Basic and acidic residues" evidence="1">
    <location>
        <begin position="235"/>
        <end position="245"/>
    </location>
</feature>
<feature type="compositionally biased region" description="Pro residues" evidence="1">
    <location>
        <begin position="140"/>
        <end position="150"/>
    </location>
</feature>
<feature type="compositionally biased region" description="Basic and acidic residues" evidence="1">
    <location>
        <begin position="267"/>
        <end position="302"/>
    </location>
</feature>
<dbReference type="EMBL" id="CADCUQ010000777">
    <property type="protein sequence ID" value="CAA9429232.1"/>
    <property type="molecule type" value="Genomic_DNA"/>
</dbReference>